<comment type="similarity">
    <text evidence="2 12">Belongs to the CTP synthase family.</text>
</comment>
<dbReference type="InterPro" id="IPR027417">
    <property type="entry name" value="P-loop_NTPase"/>
</dbReference>
<comment type="catalytic activity">
    <reaction evidence="12">
        <text>UTP + NH4(+) + ATP = CTP + ADP + phosphate + 2 H(+)</text>
        <dbReference type="Rhea" id="RHEA:16597"/>
        <dbReference type="ChEBI" id="CHEBI:15378"/>
        <dbReference type="ChEBI" id="CHEBI:28938"/>
        <dbReference type="ChEBI" id="CHEBI:30616"/>
        <dbReference type="ChEBI" id="CHEBI:37563"/>
        <dbReference type="ChEBI" id="CHEBI:43474"/>
        <dbReference type="ChEBI" id="CHEBI:46398"/>
        <dbReference type="ChEBI" id="CHEBI:456216"/>
    </reaction>
</comment>
<keyword evidence="3 12" id="KW-0436">Ligase</keyword>
<dbReference type="SMR" id="A0A170SF96"/>
<evidence type="ECO:0000256" key="3">
    <source>
        <dbReference type="ARBA" id="ARBA00022598"/>
    </source>
</evidence>
<feature type="binding site" evidence="12">
    <location>
        <position position="144"/>
    </location>
    <ligand>
        <name>Mg(2+)</name>
        <dbReference type="ChEBI" id="CHEBI:18420"/>
    </ligand>
</feature>
<feature type="domain" description="Glutamine amidotransferase" evidence="13">
    <location>
        <begin position="305"/>
        <end position="529"/>
    </location>
</feature>
<dbReference type="STRING" id="779.GCA_002019755_00128"/>
<name>A0A170SF96_EHRRU</name>
<dbReference type="EMBL" id="BDDL01000019">
    <property type="protein sequence ID" value="GAT76940.1"/>
    <property type="molecule type" value="Genomic_DNA"/>
</dbReference>
<dbReference type="PANTHER" id="PTHR11550">
    <property type="entry name" value="CTP SYNTHASE"/>
    <property type="match status" value="1"/>
</dbReference>
<evidence type="ECO:0000256" key="10">
    <source>
        <dbReference type="ARBA" id="ARBA00047781"/>
    </source>
</evidence>
<keyword evidence="4 12" id="KW-0479">Metal-binding</keyword>
<feature type="domain" description="CTP synthase N-terminal" evidence="14">
    <location>
        <begin position="8"/>
        <end position="270"/>
    </location>
</feature>
<dbReference type="InterPro" id="IPR033828">
    <property type="entry name" value="GATase1_CTP_Synthase"/>
</dbReference>
<comment type="catalytic activity">
    <reaction evidence="10 12">
        <text>UTP + L-glutamine + ATP + H2O = CTP + L-glutamate + ADP + phosphate + 2 H(+)</text>
        <dbReference type="Rhea" id="RHEA:26426"/>
        <dbReference type="ChEBI" id="CHEBI:15377"/>
        <dbReference type="ChEBI" id="CHEBI:15378"/>
        <dbReference type="ChEBI" id="CHEBI:29985"/>
        <dbReference type="ChEBI" id="CHEBI:30616"/>
        <dbReference type="ChEBI" id="CHEBI:37563"/>
        <dbReference type="ChEBI" id="CHEBI:43474"/>
        <dbReference type="ChEBI" id="CHEBI:46398"/>
        <dbReference type="ChEBI" id="CHEBI:58359"/>
        <dbReference type="ChEBI" id="CHEBI:456216"/>
        <dbReference type="EC" id="6.3.4.2"/>
    </reaction>
</comment>
<reference evidence="17 18" key="2">
    <citation type="submission" date="2016-05" db="EMBL/GenBank/DDBJ databases">
        <title>Draft genome sequences of four strains of Ehrlichia ruminantium, a tick-borne pathogen of ruminants, isolated from Zimbabwe, The Gambia and Ghana.</title>
        <authorList>
            <person name="Nakao R."/>
            <person name="Jongejan F."/>
            <person name="Sugimoto C."/>
        </authorList>
    </citation>
    <scope>NUCLEOTIDE SEQUENCE [LARGE SCALE GENOMIC DNA]</scope>
    <source>
        <strain evidence="17">Kerr Seringe</strain>
        <strain evidence="18">Pokoase 417</strain>
    </source>
</reference>
<comment type="function">
    <text evidence="11 12">Catalyzes the ATP-dependent amination of UTP to CTP with either L-glutamine or ammonia as the source of nitrogen. Regulates intracellular CTP levels through interactions with the four ribonucleotide triphosphates.</text>
</comment>
<dbReference type="Proteomes" id="UP000092677">
    <property type="component" value="Unassembled WGS sequence"/>
</dbReference>
<dbReference type="InterPro" id="IPR029062">
    <property type="entry name" value="Class_I_gatase-like"/>
</dbReference>
<evidence type="ECO:0000313" key="15">
    <source>
        <dbReference type="EMBL" id="GAT76940.1"/>
    </source>
</evidence>
<feature type="active site" evidence="12">
    <location>
        <position position="512"/>
    </location>
</feature>
<evidence type="ECO:0000256" key="4">
    <source>
        <dbReference type="ARBA" id="ARBA00022723"/>
    </source>
</evidence>
<feature type="region of interest" description="Amidoligase domain" evidence="12">
    <location>
        <begin position="1"/>
        <end position="270"/>
    </location>
</feature>
<sequence>MNNLTSTKFIFVTGGVVSSLGKGLAAASIGALLQARGFKICLRKLDPYLNIDPGTMSPIQHGEVFVTDDGAETDLDLGHYERFTGVKTTKNDNITTGKVYHNLLNKERKGDYLGQTVQIIPHVTDLINSFILHNTDALDFVICEIGGTVGDIESQPFLESIRQIGYKLSKNNTVFVHLTLVPYISATMELKTKPTQHSVKELSSVGIQPDIILYRSKIPLSQEQRDKIANLCNVSPTNIIPALDVKNIYELPISYHQYNLDTQILKHFNITSPEPNLDKWENILNISHVSTKTITIAIIGKYIKLLDAYKSLIEALEHAAIHNKTKLSIHWIDSRSLNNEITNTFDNVHAILIPGGFGDDGVEGKIIAIQYARINNIPFLGICMGMQLAIIEFARNVIHLEDANSTEFNFYCKNPVIHQLPELQQNLGGSMKLGSHPCYLKVDSKIFSIYKEQVINERRRHRYTVNLQYKDLLESHGLIFTGHSHHNNNDSLAEVIELKNHPWFIGVQFHPEFKSDPFQSHPLFMSFIQASLNYQETKRHKIS</sequence>
<evidence type="ECO:0000256" key="5">
    <source>
        <dbReference type="ARBA" id="ARBA00022741"/>
    </source>
</evidence>
<feature type="binding site" evidence="12">
    <location>
        <position position="76"/>
    </location>
    <ligand>
        <name>Mg(2+)</name>
        <dbReference type="ChEBI" id="CHEBI:18420"/>
    </ligand>
</feature>
<feature type="binding site" evidence="12">
    <location>
        <position position="356"/>
    </location>
    <ligand>
        <name>L-glutamine</name>
        <dbReference type="ChEBI" id="CHEBI:58359"/>
    </ligand>
</feature>
<evidence type="ECO:0000313" key="18">
    <source>
        <dbReference type="Proteomes" id="UP000092731"/>
    </source>
</evidence>
<feature type="binding site" evidence="12">
    <location>
        <position position="18"/>
    </location>
    <ligand>
        <name>UTP</name>
        <dbReference type="ChEBI" id="CHEBI:46398"/>
    </ligand>
</feature>
<keyword evidence="7 12" id="KW-0460">Magnesium</keyword>
<feature type="binding site" evidence="12">
    <location>
        <begin position="191"/>
        <end position="196"/>
    </location>
    <ligand>
        <name>CTP</name>
        <dbReference type="ChEBI" id="CHEBI:37563"/>
        <note>allosteric inhibitor</note>
    </ligand>
</feature>
<feature type="binding site" evidence="12">
    <location>
        <position position="407"/>
    </location>
    <ligand>
        <name>L-glutamine</name>
        <dbReference type="ChEBI" id="CHEBI:58359"/>
    </ligand>
</feature>
<feature type="binding site" evidence="12">
    <location>
        <position position="76"/>
    </location>
    <ligand>
        <name>ATP</name>
        <dbReference type="ChEBI" id="CHEBI:30616"/>
    </ligand>
</feature>
<dbReference type="GO" id="GO:0097268">
    <property type="term" value="C:cytoophidium"/>
    <property type="evidence" value="ECO:0007669"/>
    <property type="project" value="UniProtKB-ARBA"/>
</dbReference>
<feature type="binding site" evidence="12">
    <location>
        <begin position="191"/>
        <end position="196"/>
    </location>
    <ligand>
        <name>UTP</name>
        <dbReference type="ChEBI" id="CHEBI:46398"/>
    </ligand>
</feature>
<evidence type="ECO:0000313" key="17">
    <source>
        <dbReference type="Proteomes" id="UP000092677"/>
    </source>
</evidence>
<comment type="activity regulation">
    <text evidence="12">Allosterically activated by GTP, when glutamine is the substrate; GTP has no effect on the reaction when ammonia is the substrate. The allosteric effector GTP functions by stabilizing the protein conformation that binds the tetrahedral intermediate(s) formed during glutamine hydrolysis. Inhibited by the product CTP, via allosteric rather than competitive inhibition.</text>
</comment>
<evidence type="ECO:0000256" key="7">
    <source>
        <dbReference type="ARBA" id="ARBA00022842"/>
    </source>
</evidence>
<keyword evidence="9 12" id="KW-0665">Pyrimidine biosynthesis</keyword>
<dbReference type="InterPro" id="IPR017456">
    <property type="entry name" value="CTP_synthase_N"/>
</dbReference>
<feature type="active site" description="Nucleophile; for glutamine hydrolysis" evidence="12">
    <location>
        <position position="383"/>
    </location>
</feature>
<gene>
    <name evidence="12 16" type="primary">pyrG</name>
    <name evidence="15" type="ORF">EHRUM2_01410</name>
    <name evidence="16" type="ORF">EHRUM3_01690</name>
</gene>
<proteinExistence type="inferred from homology"/>
<accession>A0A170SF96</accession>
<dbReference type="Pfam" id="PF00117">
    <property type="entry name" value="GATase"/>
    <property type="match status" value="1"/>
</dbReference>
<feature type="binding site" evidence="12">
    <location>
        <begin position="384"/>
        <end position="387"/>
    </location>
    <ligand>
        <name>L-glutamine</name>
        <dbReference type="ChEBI" id="CHEBI:58359"/>
    </ligand>
</feature>
<dbReference type="GO" id="GO:0042802">
    <property type="term" value="F:identical protein binding"/>
    <property type="evidence" value="ECO:0007669"/>
    <property type="project" value="TreeGrafter"/>
</dbReference>
<dbReference type="GO" id="GO:0019856">
    <property type="term" value="P:pyrimidine nucleobase biosynthetic process"/>
    <property type="evidence" value="ECO:0007669"/>
    <property type="project" value="TreeGrafter"/>
</dbReference>
<dbReference type="Pfam" id="PF06418">
    <property type="entry name" value="CTP_synth_N"/>
    <property type="match status" value="1"/>
</dbReference>
<dbReference type="RefSeq" id="WP_011255304.1">
    <property type="nucleotide sequence ID" value="NZ_BDDL01000019.1"/>
</dbReference>
<evidence type="ECO:0000256" key="2">
    <source>
        <dbReference type="ARBA" id="ARBA00007533"/>
    </source>
</evidence>
<comment type="miscellaneous">
    <text evidence="12">CTPSs have evolved a hybrid strategy for distinguishing between UTP and CTP. The overlapping regions of the product feedback inhibitory and substrate sites recognize a common feature in both compounds, the triphosphate moiety. To differentiate isosteric substrate and product pyrimidine rings, an additional pocket far from the expected kinase/ligase catalytic site, specifically recognizes the cytosine and ribose portions of the product inhibitor.</text>
</comment>
<comment type="caution">
    <text evidence="16">The sequence shown here is derived from an EMBL/GenBank/DDBJ whole genome shotgun (WGS) entry which is preliminary data.</text>
</comment>
<dbReference type="GO" id="GO:0046872">
    <property type="term" value="F:metal ion binding"/>
    <property type="evidence" value="ECO:0007669"/>
    <property type="project" value="UniProtKB-KW"/>
</dbReference>
<dbReference type="Gene3D" id="3.40.50.880">
    <property type="match status" value="1"/>
</dbReference>
<feature type="binding site" evidence="12">
    <location>
        <begin position="151"/>
        <end position="153"/>
    </location>
    <ligand>
        <name>CTP</name>
        <dbReference type="ChEBI" id="CHEBI:37563"/>
        <note>allosteric inhibitor</note>
    </ligand>
</feature>
<evidence type="ECO:0000256" key="6">
    <source>
        <dbReference type="ARBA" id="ARBA00022840"/>
    </source>
</evidence>
<feature type="binding site" evidence="12">
    <location>
        <position position="227"/>
    </location>
    <ligand>
        <name>CTP</name>
        <dbReference type="ChEBI" id="CHEBI:37563"/>
        <note>allosteric inhibitor</note>
    </ligand>
</feature>
<dbReference type="InterPro" id="IPR004468">
    <property type="entry name" value="CTP_synthase"/>
</dbReference>
<dbReference type="Proteomes" id="UP000092731">
    <property type="component" value="Unassembled WGS sequence"/>
</dbReference>
<dbReference type="HAMAP" id="MF_01227">
    <property type="entry name" value="PyrG"/>
    <property type="match status" value="1"/>
</dbReference>
<dbReference type="Gene3D" id="3.40.50.300">
    <property type="entry name" value="P-loop containing nucleotide triphosphate hydrolases"/>
    <property type="match status" value="1"/>
</dbReference>
<comment type="caution">
    <text evidence="12">Lacks conserved residue(s) required for the propagation of feature annotation.</text>
</comment>
<feature type="binding site" evidence="12">
    <location>
        <position position="462"/>
    </location>
    <ligand>
        <name>L-glutamine</name>
        <dbReference type="ChEBI" id="CHEBI:58359"/>
    </ligand>
</feature>
<evidence type="ECO:0000256" key="8">
    <source>
        <dbReference type="ARBA" id="ARBA00022962"/>
    </source>
</evidence>
<dbReference type="FunFam" id="3.40.50.300:FF:000009">
    <property type="entry name" value="CTP synthase"/>
    <property type="match status" value="1"/>
</dbReference>
<dbReference type="EMBL" id="BDDM01000052">
    <property type="protein sequence ID" value="GAT77964.1"/>
    <property type="molecule type" value="Genomic_DNA"/>
</dbReference>
<dbReference type="SUPFAM" id="SSF52540">
    <property type="entry name" value="P-loop containing nucleoside triphosphate hydrolases"/>
    <property type="match status" value="1"/>
</dbReference>
<dbReference type="CDD" id="cd03113">
    <property type="entry name" value="CTPS_N"/>
    <property type="match status" value="1"/>
</dbReference>
<dbReference type="AlphaFoldDB" id="A0A170SF96"/>
<dbReference type="InterPro" id="IPR017926">
    <property type="entry name" value="GATASE"/>
</dbReference>
<keyword evidence="6 12" id="KW-0067">ATP-binding</keyword>
<keyword evidence="5 12" id="KW-0547">Nucleotide-binding</keyword>
<protein>
    <recommendedName>
        <fullName evidence="12">CTP synthase</fullName>
        <ecNumber evidence="12">6.3.4.2</ecNumber>
    </recommendedName>
    <alternativeName>
        <fullName evidence="12">Cytidine 5'-triphosphate synthase</fullName>
    </alternativeName>
    <alternativeName>
        <fullName evidence="12">Cytidine triphosphate synthetase</fullName>
        <shortName evidence="12">CTP synthetase</shortName>
        <shortName evidence="12">CTPS</shortName>
    </alternativeName>
    <alternativeName>
        <fullName evidence="12">UTP--ammonia ligase</fullName>
    </alternativeName>
</protein>
<evidence type="ECO:0000313" key="16">
    <source>
        <dbReference type="EMBL" id="GAT77964.1"/>
    </source>
</evidence>
<feature type="binding site" evidence="12">
    <location>
        <begin position="19"/>
        <end position="24"/>
    </location>
    <ligand>
        <name>ATP</name>
        <dbReference type="ChEBI" id="CHEBI:30616"/>
    </ligand>
</feature>
<dbReference type="PROSITE" id="PS51273">
    <property type="entry name" value="GATASE_TYPE_1"/>
    <property type="match status" value="1"/>
</dbReference>
<comment type="subunit">
    <text evidence="12">Homotetramer.</text>
</comment>
<evidence type="ECO:0000256" key="11">
    <source>
        <dbReference type="ARBA" id="ARBA00059148"/>
    </source>
</evidence>
<comment type="pathway">
    <text evidence="1 12">Pyrimidine metabolism; CTP biosynthesis via de novo pathway; CTP from UDP: step 2/2.</text>
</comment>
<dbReference type="GO" id="GO:0005524">
    <property type="term" value="F:ATP binding"/>
    <property type="evidence" value="ECO:0007669"/>
    <property type="project" value="UniProtKB-KW"/>
</dbReference>
<keyword evidence="8 12" id="KW-0315">Glutamine amidotransferase</keyword>
<evidence type="ECO:0000259" key="14">
    <source>
        <dbReference type="Pfam" id="PF06418"/>
    </source>
</evidence>
<dbReference type="SUPFAM" id="SSF52317">
    <property type="entry name" value="Class I glutamine amidotransferase-like"/>
    <property type="match status" value="1"/>
</dbReference>
<evidence type="ECO:0000256" key="9">
    <source>
        <dbReference type="ARBA" id="ARBA00022975"/>
    </source>
</evidence>
<dbReference type="FunFam" id="3.40.50.880:FF:000002">
    <property type="entry name" value="CTP synthase"/>
    <property type="match status" value="1"/>
</dbReference>
<feature type="active site" evidence="12">
    <location>
        <position position="510"/>
    </location>
</feature>
<reference evidence="16" key="1">
    <citation type="journal article" date="2016" name="Genome Announc.">
        <title>Draft Genome Sequences of Three Strains of Ehrlichia ruminantium, a Tick-Borne Pathogen of Ruminants, Isolated from Zimbabwe, The Gambia, and Ghana.</title>
        <authorList>
            <person name="Nakao R."/>
            <person name="Jongejan F."/>
            <person name="Sugimoto C."/>
        </authorList>
    </citation>
    <scope>NUCLEOTIDE SEQUENCE</scope>
    <source>
        <strain evidence="15">Kerr Seringe</strain>
        <strain evidence="16">Pokoase 417</strain>
    </source>
</reference>
<evidence type="ECO:0000259" key="13">
    <source>
        <dbReference type="Pfam" id="PF00117"/>
    </source>
</evidence>
<dbReference type="CDD" id="cd01746">
    <property type="entry name" value="GATase1_CTP_Synthase"/>
    <property type="match status" value="1"/>
</dbReference>
<evidence type="ECO:0000256" key="1">
    <source>
        <dbReference type="ARBA" id="ARBA00005171"/>
    </source>
</evidence>
<feature type="binding site" evidence="12">
    <location>
        <position position="245"/>
    </location>
    <ligand>
        <name>ATP</name>
        <dbReference type="ChEBI" id="CHEBI:30616"/>
    </ligand>
</feature>
<dbReference type="GO" id="GO:0003883">
    <property type="term" value="F:CTP synthase activity"/>
    <property type="evidence" value="ECO:0007669"/>
    <property type="project" value="UniProtKB-UniRule"/>
</dbReference>
<dbReference type="NCBIfam" id="TIGR00337">
    <property type="entry name" value="PyrG"/>
    <property type="match status" value="1"/>
</dbReference>
<feature type="binding site" evidence="12">
    <location>
        <position position="227"/>
    </location>
    <ligand>
        <name>UTP</name>
        <dbReference type="ChEBI" id="CHEBI:46398"/>
    </ligand>
</feature>
<evidence type="ECO:0000256" key="12">
    <source>
        <dbReference type="HAMAP-Rule" id="MF_01227"/>
    </source>
</evidence>
<dbReference type="NCBIfam" id="NF003792">
    <property type="entry name" value="PRK05380.1"/>
    <property type="match status" value="1"/>
</dbReference>
<organism evidence="16 18">
    <name type="scientific">Ehrlichia ruminantium</name>
    <name type="common">heartwater rickettsia</name>
    <name type="synonym">Cowdria ruminantium</name>
    <dbReference type="NCBI Taxonomy" id="779"/>
    <lineage>
        <taxon>Bacteria</taxon>
        <taxon>Pseudomonadati</taxon>
        <taxon>Pseudomonadota</taxon>
        <taxon>Alphaproteobacteria</taxon>
        <taxon>Rickettsiales</taxon>
        <taxon>Anaplasmataceae</taxon>
        <taxon>Ehrlichia</taxon>
    </lineage>
</organism>
<dbReference type="PANTHER" id="PTHR11550:SF0">
    <property type="entry name" value="CTP SYNTHASE-RELATED"/>
    <property type="match status" value="1"/>
</dbReference>
<comment type="catalytic activity">
    <reaction evidence="12">
        <text>L-glutamine + H2O = L-glutamate + NH4(+)</text>
        <dbReference type="Rhea" id="RHEA:15889"/>
        <dbReference type="ChEBI" id="CHEBI:15377"/>
        <dbReference type="ChEBI" id="CHEBI:28938"/>
        <dbReference type="ChEBI" id="CHEBI:29985"/>
        <dbReference type="ChEBI" id="CHEBI:58359"/>
    </reaction>
</comment>
<feature type="binding site" evidence="12">
    <location>
        <position position="18"/>
    </location>
    <ligand>
        <name>CTP</name>
        <dbReference type="ChEBI" id="CHEBI:37563"/>
        <note>allosteric inhibitor</note>
    </ligand>
</feature>
<dbReference type="UniPathway" id="UPA00159">
    <property type="reaction ID" value="UER00277"/>
</dbReference>
<dbReference type="GO" id="GO:0044210">
    <property type="term" value="P:'de novo' CTP biosynthetic process"/>
    <property type="evidence" value="ECO:0007669"/>
    <property type="project" value="UniProtKB-UniRule"/>
</dbReference>
<dbReference type="EC" id="6.3.4.2" evidence="12"/>